<proteinExistence type="predicted"/>
<evidence type="ECO:0000313" key="2">
    <source>
        <dbReference type="Proteomes" id="UP000431826"/>
    </source>
</evidence>
<sequence>MAVFGAGPVPLPGRLHGEFIPTTEQHPGLRGGLLLRLTPPSGTACGSATAGTGSGRYTLPAGSGSGALPGQMVVTIGQIRL</sequence>
<evidence type="ECO:0000313" key="1">
    <source>
        <dbReference type="EMBL" id="GFE41175.1"/>
    </source>
</evidence>
<gene>
    <name evidence="1" type="ORF">Stube_58480</name>
</gene>
<dbReference type="EMBL" id="BLIR01000003">
    <property type="protein sequence ID" value="GFE41175.1"/>
    <property type="molecule type" value="Genomic_DNA"/>
</dbReference>
<dbReference type="Proteomes" id="UP000431826">
    <property type="component" value="Unassembled WGS sequence"/>
</dbReference>
<keyword evidence="2" id="KW-1185">Reference proteome</keyword>
<protein>
    <submittedName>
        <fullName evidence="1">Uncharacterized protein</fullName>
    </submittedName>
</protein>
<name>A0A640V2Q5_9ACTN</name>
<organism evidence="1 2">
    <name type="scientific">Streptomyces tubercidicus</name>
    <dbReference type="NCBI Taxonomy" id="47759"/>
    <lineage>
        <taxon>Bacteria</taxon>
        <taxon>Bacillati</taxon>
        <taxon>Actinomycetota</taxon>
        <taxon>Actinomycetes</taxon>
        <taxon>Kitasatosporales</taxon>
        <taxon>Streptomycetaceae</taxon>
        <taxon>Streptomyces</taxon>
    </lineage>
</organism>
<dbReference type="AlphaFoldDB" id="A0A640V2Q5"/>
<accession>A0A640V2Q5</accession>
<comment type="caution">
    <text evidence="1">The sequence shown here is derived from an EMBL/GenBank/DDBJ whole genome shotgun (WGS) entry which is preliminary data.</text>
</comment>
<reference evidence="1 2" key="1">
    <citation type="submission" date="2019-12" db="EMBL/GenBank/DDBJ databases">
        <title>Whole genome shotgun sequence of Streptomyces tubercidicus NBRC 13090.</title>
        <authorList>
            <person name="Ichikawa N."/>
            <person name="Kimura A."/>
            <person name="Kitahashi Y."/>
            <person name="Komaki H."/>
            <person name="Tamura T."/>
        </authorList>
    </citation>
    <scope>NUCLEOTIDE SEQUENCE [LARGE SCALE GENOMIC DNA]</scope>
    <source>
        <strain evidence="1 2">NBRC 13090</strain>
    </source>
</reference>